<evidence type="ECO:0000256" key="1">
    <source>
        <dbReference type="SAM" id="Phobius"/>
    </source>
</evidence>
<accession>A0A4R4ZSW2</accession>
<organism evidence="2 3">
    <name type="scientific">Kribbella antibiotica</name>
    <dbReference type="NCBI Taxonomy" id="190195"/>
    <lineage>
        <taxon>Bacteria</taxon>
        <taxon>Bacillati</taxon>
        <taxon>Actinomycetota</taxon>
        <taxon>Actinomycetes</taxon>
        <taxon>Propionibacteriales</taxon>
        <taxon>Kribbellaceae</taxon>
        <taxon>Kribbella</taxon>
    </lineage>
</organism>
<keyword evidence="1" id="KW-0472">Membrane</keyword>
<keyword evidence="1" id="KW-0812">Transmembrane</keyword>
<dbReference type="RefSeq" id="WP_132166122.1">
    <property type="nucleotide sequence ID" value="NZ_SMKX01000010.1"/>
</dbReference>
<evidence type="ECO:0000313" key="2">
    <source>
        <dbReference type="EMBL" id="TDD61905.1"/>
    </source>
</evidence>
<evidence type="ECO:0000313" key="3">
    <source>
        <dbReference type="Proteomes" id="UP000295124"/>
    </source>
</evidence>
<keyword evidence="3" id="KW-1185">Reference proteome</keyword>
<sequence>MRRPLLWSGIGCFVLGQVVAGFFGLELFENEPHEPVPLGNGVVQLDRPGLTISTTAQGQDVRCQAKDASGADIALKLPTKRENYTAEGFTTYYVIAHSRTTVPPQAVTVACDNADEPLPLYVGDRADVIETMLPAVVKAFAAFALTTVAGVGLIVTDVVRRRRRRTQPS</sequence>
<protein>
    <submittedName>
        <fullName evidence="2">Uncharacterized protein</fullName>
    </submittedName>
</protein>
<dbReference type="EMBL" id="SMKX01000010">
    <property type="protein sequence ID" value="TDD61905.1"/>
    <property type="molecule type" value="Genomic_DNA"/>
</dbReference>
<name>A0A4R4ZSW2_9ACTN</name>
<dbReference type="Proteomes" id="UP000295124">
    <property type="component" value="Unassembled WGS sequence"/>
</dbReference>
<gene>
    <name evidence="2" type="ORF">E1263_05830</name>
</gene>
<feature type="transmembrane region" description="Helical" evidence="1">
    <location>
        <begin position="139"/>
        <end position="159"/>
    </location>
</feature>
<keyword evidence="1" id="KW-1133">Transmembrane helix</keyword>
<proteinExistence type="predicted"/>
<comment type="caution">
    <text evidence="2">The sequence shown here is derived from an EMBL/GenBank/DDBJ whole genome shotgun (WGS) entry which is preliminary data.</text>
</comment>
<reference evidence="2 3" key="1">
    <citation type="submission" date="2019-03" db="EMBL/GenBank/DDBJ databases">
        <title>Draft genome sequences of novel Actinobacteria.</title>
        <authorList>
            <person name="Sahin N."/>
            <person name="Ay H."/>
            <person name="Saygin H."/>
        </authorList>
    </citation>
    <scope>NUCLEOTIDE SEQUENCE [LARGE SCALE GENOMIC DNA]</scope>
    <source>
        <strain evidence="2 3">JCM 13523</strain>
    </source>
</reference>
<dbReference type="AlphaFoldDB" id="A0A4R4ZSW2"/>
<dbReference type="OrthoDB" id="3826091at2"/>